<comment type="caution">
    <text evidence="14">The sequence shown here is derived from an EMBL/GenBank/DDBJ whole genome shotgun (WGS) entry which is preliminary data.</text>
</comment>
<evidence type="ECO:0000259" key="13">
    <source>
        <dbReference type="Pfam" id="PF00535"/>
    </source>
</evidence>
<keyword evidence="11" id="KW-0472">Membrane</keyword>
<dbReference type="Gene3D" id="3.90.550.10">
    <property type="entry name" value="Spore Coat Polysaccharide Biosynthesis Protein SpsA, Chain A"/>
    <property type="match status" value="1"/>
</dbReference>
<dbReference type="EC" id="2.4.1.117" evidence="4"/>
<gene>
    <name evidence="14" type="ORF">IFJ97_06660</name>
</gene>
<dbReference type="PANTHER" id="PTHR10859:SF91">
    <property type="entry name" value="DOLICHYL-PHOSPHATE BETA-GLUCOSYLTRANSFERASE"/>
    <property type="match status" value="1"/>
</dbReference>
<dbReference type="Pfam" id="PF00535">
    <property type="entry name" value="Glycos_transf_2"/>
    <property type="match status" value="1"/>
</dbReference>
<proteinExistence type="inferred from homology"/>
<evidence type="ECO:0000256" key="2">
    <source>
        <dbReference type="ARBA" id="ARBA00004922"/>
    </source>
</evidence>
<evidence type="ECO:0000256" key="10">
    <source>
        <dbReference type="ARBA" id="ARBA00022989"/>
    </source>
</evidence>
<reference evidence="14 15" key="1">
    <citation type="submission" date="2020-08" db="EMBL/GenBank/DDBJ databases">
        <title>Acidobacteriota in marine sediments use diverse sulfur dissimilation pathways.</title>
        <authorList>
            <person name="Wasmund K."/>
        </authorList>
    </citation>
    <scope>NUCLEOTIDE SEQUENCE [LARGE SCALE GENOMIC DNA]</scope>
    <source>
        <strain evidence="14">MAG AM3-A</strain>
    </source>
</reference>
<feature type="domain" description="Glycosyltransferase 2-like" evidence="13">
    <location>
        <begin position="16"/>
        <end position="178"/>
    </location>
</feature>
<evidence type="ECO:0000256" key="6">
    <source>
        <dbReference type="ARBA" id="ARBA00022679"/>
    </source>
</evidence>
<keyword evidence="6" id="KW-0808">Transferase</keyword>
<keyword evidence="10" id="KW-1133">Transmembrane helix</keyword>
<evidence type="ECO:0000256" key="11">
    <source>
        <dbReference type="ARBA" id="ARBA00023136"/>
    </source>
</evidence>
<keyword evidence="7" id="KW-0812">Transmembrane</keyword>
<keyword evidence="9" id="KW-0735">Signal-anchor</keyword>
<comment type="similarity">
    <text evidence="3">Belongs to the glycosyltransferase 2 family.</text>
</comment>
<dbReference type="InterPro" id="IPR035518">
    <property type="entry name" value="DPG_synthase"/>
</dbReference>
<evidence type="ECO:0000256" key="5">
    <source>
        <dbReference type="ARBA" id="ARBA00022676"/>
    </source>
</evidence>
<evidence type="ECO:0000313" key="14">
    <source>
        <dbReference type="EMBL" id="MBD3871025.1"/>
    </source>
</evidence>
<dbReference type="GO" id="GO:0004581">
    <property type="term" value="F:dolichyl-phosphate beta-glucosyltransferase activity"/>
    <property type="evidence" value="ECO:0007669"/>
    <property type="project" value="UniProtKB-EC"/>
</dbReference>
<dbReference type="PANTHER" id="PTHR10859">
    <property type="entry name" value="GLYCOSYL TRANSFERASE"/>
    <property type="match status" value="1"/>
</dbReference>
<comment type="subcellular location">
    <subcellularLocation>
        <location evidence="1">Endoplasmic reticulum membrane</location>
        <topology evidence="1">Single-pass membrane protein</topology>
    </subcellularLocation>
</comment>
<name>A0A8J7C3K8_9BACT</name>
<evidence type="ECO:0000256" key="7">
    <source>
        <dbReference type="ARBA" id="ARBA00022692"/>
    </source>
</evidence>
<dbReference type="AlphaFoldDB" id="A0A8J7C3K8"/>
<dbReference type="GO" id="GO:0006487">
    <property type="term" value="P:protein N-linked glycosylation"/>
    <property type="evidence" value="ECO:0007669"/>
    <property type="project" value="TreeGrafter"/>
</dbReference>
<comment type="pathway">
    <text evidence="2">Protein modification; protein glycosylation.</text>
</comment>
<sequence>MTAADDARPADQLELSVVIPALNEADRLPPTLVRIGTYLGTHPDWQPAEIIVIDDGSSDGTAAAAAGIDLPRGIDLRIVKHPNNLGKGAAVRSGFDHAVGRWVLLTDADLSAPIEELPVLARAASRCSVAVGSRAVERRLVETPQPRHRDLMGRTFNLILRMMRLTGIRDTQCGFKLFPGELARALAGVQRLDGFAFDVELLLLADSWGFELNEVGVRWNHIEASRVMAVKHSKEMFADTMRLCWWRAFGKLSPRPGALV</sequence>
<evidence type="ECO:0000256" key="9">
    <source>
        <dbReference type="ARBA" id="ARBA00022968"/>
    </source>
</evidence>
<organism evidence="14 15">
    <name type="scientific">Candidatus Sulfomarinibacter kjeldsenii</name>
    <dbReference type="NCBI Taxonomy" id="2885994"/>
    <lineage>
        <taxon>Bacteria</taxon>
        <taxon>Pseudomonadati</taxon>
        <taxon>Acidobacteriota</taxon>
        <taxon>Thermoanaerobaculia</taxon>
        <taxon>Thermoanaerobaculales</taxon>
        <taxon>Candidatus Sulfomarinibacteraceae</taxon>
        <taxon>Candidatus Sulfomarinibacter</taxon>
    </lineage>
</organism>
<dbReference type="InterPro" id="IPR029044">
    <property type="entry name" value="Nucleotide-diphossugar_trans"/>
</dbReference>
<dbReference type="EMBL" id="JACXWA010000109">
    <property type="protein sequence ID" value="MBD3871025.1"/>
    <property type="molecule type" value="Genomic_DNA"/>
</dbReference>
<evidence type="ECO:0000313" key="15">
    <source>
        <dbReference type="Proteomes" id="UP000598633"/>
    </source>
</evidence>
<evidence type="ECO:0000256" key="8">
    <source>
        <dbReference type="ARBA" id="ARBA00022824"/>
    </source>
</evidence>
<dbReference type="CDD" id="cd04188">
    <property type="entry name" value="DPG_synthase"/>
    <property type="match status" value="1"/>
</dbReference>
<evidence type="ECO:0000256" key="12">
    <source>
        <dbReference type="ARBA" id="ARBA00045097"/>
    </source>
</evidence>
<keyword evidence="8" id="KW-0256">Endoplasmic reticulum</keyword>
<keyword evidence="5" id="KW-0328">Glycosyltransferase</keyword>
<dbReference type="SUPFAM" id="SSF53448">
    <property type="entry name" value="Nucleotide-diphospho-sugar transferases"/>
    <property type="match status" value="1"/>
</dbReference>
<comment type="catalytic activity">
    <reaction evidence="12">
        <text>a di-trans,poly-cis-dolichyl phosphate + UDP-alpha-D-glucose = a di-trans,poly-cis-dolichyl beta-D-glucosyl phosphate + UDP</text>
        <dbReference type="Rhea" id="RHEA:15401"/>
        <dbReference type="Rhea" id="RHEA-COMP:19498"/>
        <dbReference type="Rhea" id="RHEA-COMP:19502"/>
        <dbReference type="ChEBI" id="CHEBI:57525"/>
        <dbReference type="ChEBI" id="CHEBI:57683"/>
        <dbReference type="ChEBI" id="CHEBI:58223"/>
        <dbReference type="ChEBI" id="CHEBI:58885"/>
        <dbReference type="EC" id="2.4.1.117"/>
    </reaction>
    <physiologicalReaction direction="left-to-right" evidence="12">
        <dbReference type="Rhea" id="RHEA:15402"/>
    </physiologicalReaction>
</comment>
<evidence type="ECO:0000256" key="1">
    <source>
        <dbReference type="ARBA" id="ARBA00004389"/>
    </source>
</evidence>
<evidence type="ECO:0000256" key="4">
    <source>
        <dbReference type="ARBA" id="ARBA00012583"/>
    </source>
</evidence>
<protein>
    <recommendedName>
        <fullName evidence="4">dolichyl-phosphate beta-glucosyltransferase</fullName>
        <ecNumber evidence="4">2.4.1.117</ecNumber>
    </recommendedName>
</protein>
<evidence type="ECO:0000256" key="3">
    <source>
        <dbReference type="ARBA" id="ARBA00006739"/>
    </source>
</evidence>
<dbReference type="InterPro" id="IPR001173">
    <property type="entry name" value="Glyco_trans_2-like"/>
</dbReference>
<accession>A0A8J7C3K8</accession>
<dbReference type="Proteomes" id="UP000598633">
    <property type="component" value="Unassembled WGS sequence"/>
</dbReference>